<reference evidence="2" key="1">
    <citation type="journal article" date="2021" name="PeerJ">
        <title>Extensive microbial diversity within the chicken gut microbiome revealed by metagenomics and culture.</title>
        <authorList>
            <person name="Gilroy R."/>
            <person name="Ravi A."/>
            <person name="Getino M."/>
            <person name="Pursley I."/>
            <person name="Horton D.L."/>
            <person name="Alikhan N.F."/>
            <person name="Baker D."/>
            <person name="Gharbi K."/>
            <person name="Hall N."/>
            <person name="Watson M."/>
            <person name="Adriaenssens E.M."/>
            <person name="Foster-Nyarko E."/>
            <person name="Jarju S."/>
            <person name="Secka A."/>
            <person name="Antonio M."/>
            <person name="Oren A."/>
            <person name="Chaudhuri R.R."/>
            <person name="La Ragione R."/>
            <person name="Hildebrand F."/>
            <person name="Pallen M.J."/>
        </authorList>
    </citation>
    <scope>NUCLEOTIDE SEQUENCE</scope>
    <source>
        <strain evidence="2">CHK183-5548</strain>
    </source>
</reference>
<accession>A0A9D2T7W1</accession>
<name>A0A9D2T7W1_9FIRM</name>
<evidence type="ECO:0000313" key="3">
    <source>
        <dbReference type="Proteomes" id="UP000823883"/>
    </source>
</evidence>
<evidence type="ECO:0000313" key="2">
    <source>
        <dbReference type="EMBL" id="HJC48345.1"/>
    </source>
</evidence>
<proteinExistence type="predicted"/>
<dbReference type="Proteomes" id="UP000823883">
    <property type="component" value="Unassembled WGS sequence"/>
</dbReference>
<dbReference type="InterPro" id="IPR002182">
    <property type="entry name" value="NB-ARC"/>
</dbReference>
<comment type="caution">
    <text evidence="2">The sequence shown here is derived from an EMBL/GenBank/DDBJ whole genome shotgun (WGS) entry which is preliminary data.</text>
</comment>
<dbReference type="AlphaFoldDB" id="A0A9D2T7W1"/>
<sequence length="469" mass="55304">MKKDMERELLNWRKREFRLRKKYWDTPCGFQGRREKRRCLEELFRAEKEYWKKKEHRLETCWEPEEEVFVGREKYLEQIAEIFRGGKGPAVLYGIGGIGKTAIARAYGFRRRDEYDAMLFLTCSGDFQMLFGDDERVPVTNLRYSQDKYGNKGRYTREKLRILAGIGEKQRLLLILDDCNMEKDRYMEQVFSLPCHILVTTRRDPKGWGGCSAVRVEELERGEWEPFVRAYWGGEPGEKEWEEFSRYWGQVGGHTLFMMLKVRSAGAGSAEPEETDTVAEKLFGAFLLKKQEKQILRELSIMPLQGIRESLYRRVSGADERALRHLEDCLLVSRRAVEEGRDYVLSLHPAIAEAAGKAFVPTPSNCRRMLRGFCEIARNAWNCTCLENQQIEPYVCAIFRAFPKPEAWLAREFDVLYAWLWIQRYFKEEKGDFPCQKRWIGTIREKWSRARSGEKTVKDHLIDREGRER</sequence>
<dbReference type="InterPro" id="IPR027417">
    <property type="entry name" value="P-loop_NTPase"/>
</dbReference>
<reference evidence="2" key="2">
    <citation type="submission" date="2021-04" db="EMBL/GenBank/DDBJ databases">
        <authorList>
            <person name="Gilroy R."/>
        </authorList>
    </citation>
    <scope>NUCLEOTIDE SEQUENCE</scope>
    <source>
        <strain evidence="2">CHK183-5548</strain>
    </source>
</reference>
<feature type="domain" description="NB-ARC" evidence="1">
    <location>
        <begin position="87"/>
        <end position="203"/>
    </location>
</feature>
<dbReference type="Gene3D" id="3.40.50.300">
    <property type="entry name" value="P-loop containing nucleotide triphosphate hydrolases"/>
    <property type="match status" value="1"/>
</dbReference>
<organism evidence="2 3">
    <name type="scientific">Candidatus Lachnoclostridium pullistercoris</name>
    <dbReference type="NCBI Taxonomy" id="2838632"/>
    <lineage>
        <taxon>Bacteria</taxon>
        <taxon>Bacillati</taxon>
        <taxon>Bacillota</taxon>
        <taxon>Clostridia</taxon>
        <taxon>Lachnospirales</taxon>
        <taxon>Lachnospiraceae</taxon>
    </lineage>
</organism>
<gene>
    <name evidence="2" type="ORF">IAA04_09870</name>
</gene>
<protein>
    <recommendedName>
        <fullName evidence="1">NB-ARC domain-containing protein</fullName>
    </recommendedName>
</protein>
<dbReference type="Pfam" id="PF00931">
    <property type="entry name" value="NB-ARC"/>
    <property type="match status" value="1"/>
</dbReference>
<dbReference type="EMBL" id="DWWL01000063">
    <property type="protein sequence ID" value="HJC48345.1"/>
    <property type="molecule type" value="Genomic_DNA"/>
</dbReference>
<dbReference type="SUPFAM" id="SSF52540">
    <property type="entry name" value="P-loop containing nucleoside triphosphate hydrolases"/>
    <property type="match status" value="1"/>
</dbReference>
<evidence type="ECO:0000259" key="1">
    <source>
        <dbReference type="Pfam" id="PF00931"/>
    </source>
</evidence>